<organism evidence="2 3">
    <name type="scientific">Dactylellina haptotyla (strain CBS 200.50)</name>
    <name type="common">Nematode-trapping fungus</name>
    <name type="synonym">Monacrosporium haptotylum</name>
    <dbReference type="NCBI Taxonomy" id="1284197"/>
    <lineage>
        <taxon>Eukaryota</taxon>
        <taxon>Fungi</taxon>
        <taxon>Dikarya</taxon>
        <taxon>Ascomycota</taxon>
        <taxon>Pezizomycotina</taxon>
        <taxon>Orbiliomycetes</taxon>
        <taxon>Orbiliales</taxon>
        <taxon>Orbiliaceae</taxon>
        <taxon>Dactylellina</taxon>
    </lineage>
</organism>
<feature type="region of interest" description="Disordered" evidence="1">
    <location>
        <begin position="125"/>
        <end position="192"/>
    </location>
</feature>
<comment type="caution">
    <text evidence="2">The sequence shown here is derived from an EMBL/GenBank/DDBJ whole genome shotgun (WGS) entry which is preliminary data.</text>
</comment>
<dbReference type="Proteomes" id="UP000015100">
    <property type="component" value="Unassembled WGS sequence"/>
</dbReference>
<evidence type="ECO:0000313" key="3">
    <source>
        <dbReference type="Proteomes" id="UP000015100"/>
    </source>
</evidence>
<feature type="compositionally biased region" description="Polar residues" evidence="1">
    <location>
        <begin position="125"/>
        <end position="158"/>
    </location>
</feature>
<reference evidence="2 3" key="1">
    <citation type="journal article" date="2013" name="PLoS Genet.">
        <title>Genomic mechanisms accounting for the adaptation to parasitism in nematode-trapping fungi.</title>
        <authorList>
            <person name="Meerupati T."/>
            <person name="Andersson K.M."/>
            <person name="Friman E."/>
            <person name="Kumar D."/>
            <person name="Tunlid A."/>
            <person name="Ahren D."/>
        </authorList>
    </citation>
    <scope>NUCLEOTIDE SEQUENCE [LARGE SCALE GENOMIC DNA]</scope>
    <source>
        <strain evidence="2 3">CBS 200.50</strain>
    </source>
</reference>
<reference evidence="3" key="2">
    <citation type="submission" date="2013-04" db="EMBL/GenBank/DDBJ databases">
        <title>Genomic mechanisms accounting for the adaptation to parasitism in nematode-trapping fungi.</title>
        <authorList>
            <person name="Ahren D.G."/>
        </authorList>
    </citation>
    <scope>NUCLEOTIDE SEQUENCE [LARGE SCALE GENOMIC DNA]</scope>
    <source>
        <strain evidence="3">CBS 200.50</strain>
    </source>
</reference>
<proteinExistence type="predicted"/>
<accession>S8C1C7</accession>
<evidence type="ECO:0000256" key="1">
    <source>
        <dbReference type="SAM" id="MobiDB-lite"/>
    </source>
</evidence>
<dbReference type="HOGENOM" id="CLU_863359_0_0_1"/>
<gene>
    <name evidence="2" type="ORF">H072_433</name>
</gene>
<protein>
    <submittedName>
        <fullName evidence="2">Uncharacterized protein</fullName>
    </submittedName>
</protein>
<keyword evidence="3" id="KW-1185">Reference proteome</keyword>
<dbReference type="AlphaFoldDB" id="S8C1C7"/>
<evidence type="ECO:0000313" key="2">
    <source>
        <dbReference type="EMBL" id="EPS45553.1"/>
    </source>
</evidence>
<feature type="compositionally biased region" description="Low complexity" evidence="1">
    <location>
        <begin position="159"/>
        <end position="176"/>
    </location>
</feature>
<name>S8C1C7_DACHA</name>
<sequence length="322" mass="32149">MPTNSTSDTPGGYVTGTVVVSVIETVLHTVTGVQTVTKVVGGGEEGVGRISSSSTVNTGVGAVISDVPGTEPGALISGISGTEPGAIVSIPSTSTTESTSQISYSPSTIYMVPGPAPVTTSQVISNEETQSTQLPPTSSKLATRESPTWTSSYPSIRTSSGASSSQQSQASSSSMGTPPPLSSPPTTYIPFPISTDGMSSSILIPVGIIALPDGESTATSETVLYTDTRLPTPSKTIVQTGYIISNVLISPSVPMTGTQGSSNPTDTVNMQSGMVIPVTATDVPQFAATIISTGGSGKAGPLGSVGLLAIFGTAGLLVGGVF</sequence>
<dbReference type="EMBL" id="AQGS01000013">
    <property type="protein sequence ID" value="EPS45553.1"/>
    <property type="molecule type" value="Genomic_DNA"/>
</dbReference>